<dbReference type="GO" id="GO:0008360">
    <property type="term" value="P:regulation of cell shape"/>
    <property type="evidence" value="ECO:0007669"/>
    <property type="project" value="UniProtKB-KW"/>
</dbReference>
<keyword evidence="3" id="KW-0133">Cell shape</keyword>
<protein>
    <submittedName>
        <fullName evidence="7">Rod shape-determining protein RodA</fullName>
    </submittedName>
</protein>
<reference evidence="7 8" key="1">
    <citation type="submission" date="2019-10" db="EMBL/GenBank/DDBJ databases">
        <title>Extracellular Electron Transfer in a Candidatus Methanoperedens spp. Enrichment Culture.</title>
        <authorList>
            <person name="Berger S."/>
            <person name="Rangel Shaw D."/>
            <person name="Berben T."/>
            <person name="In 'T Zandt M."/>
            <person name="Frank J."/>
            <person name="Reimann J."/>
            <person name="Jetten M.S.M."/>
            <person name="Welte C.U."/>
        </authorList>
    </citation>
    <scope>NUCLEOTIDE SEQUENCE [LARGE SCALE GENOMIC DNA]</scope>
    <source>
        <strain evidence="7">SB12</strain>
    </source>
</reference>
<sequence length="508" mass="56629">MFRKARIDLVLVLAVTLVSLAGIFTLYTQDIDAANPSYRWMKQLSFFIIGFIIMLVLRKTNYQALGNVSLPIYGFAILLLIVTFFIGSEIKGARSWIRIGPFGFQTSEFAKLAAVILLAKYLELKEKDMEHITSLIIPFSIFLLPMLLIVIQPDLGGAVILAPILLSMLFVAGMDIYHISSILLFFSISMSIPLYIEYNNIMLVDGLLNRLLDLGKEGLLPSVRILRSDIWKFLENGNIPAALSGTDLDYLTRVRDNPTLFIEFQEIARALRYESGGFLLRILDADWFIVLLGSAMTLAAGGMFIWRMTQGGSWRYLRKYYIPLGVIGLSLLSAFAIHSTFSFKYHQIVRVTAFINPDRFPRDLAYQIRASKAAIGSGQVVGKGMFTGEMTVGENPVVPEAFTDFIFTAWAERTGFIGSALLLILLLLIPIRGFQIGLDARDKFGSLLATGISFVFLYHIVFNVGIELGLMPVTGLPLSFMSYGGSHLLMCMTAVGILLNIHQRKHAN</sequence>
<evidence type="ECO:0000256" key="3">
    <source>
        <dbReference type="ARBA" id="ARBA00022960"/>
    </source>
</evidence>
<feature type="transmembrane region" description="Helical" evidence="6">
    <location>
        <begin position="446"/>
        <end position="466"/>
    </location>
</feature>
<evidence type="ECO:0000313" key="7">
    <source>
        <dbReference type="EMBL" id="KAB2933209.1"/>
    </source>
</evidence>
<dbReference type="EMBL" id="WBUI01000006">
    <property type="protein sequence ID" value="KAB2933209.1"/>
    <property type="molecule type" value="Genomic_DNA"/>
</dbReference>
<comment type="subcellular location">
    <subcellularLocation>
        <location evidence="1">Membrane</location>
        <topology evidence="1">Multi-pass membrane protein</topology>
    </subcellularLocation>
</comment>
<keyword evidence="2 6" id="KW-0812">Transmembrane</keyword>
<dbReference type="GO" id="GO:0015648">
    <property type="term" value="F:lipid-linked peptidoglycan transporter activity"/>
    <property type="evidence" value="ECO:0007669"/>
    <property type="project" value="TreeGrafter"/>
</dbReference>
<dbReference type="AlphaFoldDB" id="A0A833LZ54"/>
<feature type="transmembrane region" description="Helical" evidence="6">
    <location>
        <begin position="99"/>
        <end position="119"/>
    </location>
</feature>
<dbReference type="Pfam" id="PF01098">
    <property type="entry name" value="FTSW_RODA_SPOVE"/>
    <property type="match status" value="2"/>
</dbReference>
<accession>A0A833LZ54</accession>
<feature type="transmembrane region" description="Helical" evidence="6">
    <location>
        <begin position="179"/>
        <end position="196"/>
    </location>
</feature>
<dbReference type="GO" id="GO:0005886">
    <property type="term" value="C:plasma membrane"/>
    <property type="evidence" value="ECO:0007669"/>
    <property type="project" value="TreeGrafter"/>
</dbReference>
<feature type="transmembrane region" description="Helical" evidence="6">
    <location>
        <begin position="7"/>
        <end position="28"/>
    </location>
</feature>
<dbReference type="Proteomes" id="UP000460298">
    <property type="component" value="Unassembled WGS sequence"/>
</dbReference>
<dbReference type="PANTHER" id="PTHR30474:SF1">
    <property type="entry name" value="PEPTIDOGLYCAN GLYCOSYLTRANSFERASE MRDB"/>
    <property type="match status" value="1"/>
</dbReference>
<organism evidence="7 8">
    <name type="scientific">Leptonema illini</name>
    <dbReference type="NCBI Taxonomy" id="183"/>
    <lineage>
        <taxon>Bacteria</taxon>
        <taxon>Pseudomonadati</taxon>
        <taxon>Spirochaetota</taxon>
        <taxon>Spirochaetia</taxon>
        <taxon>Leptospirales</taxon>
        <taxon>Leptospiraceae</taxon>
        <taxon>Leptonema</taxon>
    </lineage>
</organism>
<evidence type="ECO:0000313" key="8">
    <source>
        <dbReference type="Proteomes" id="UP000460298"/>
    </source>
</evidence>
<dbReference type="InterPro" id="IPR011923">
    <property type="entry name" value="RodA/MrdB"/>
</dbReference>
<feature type="transmembrane region" description="Helical" evidence="6">
    <location>
        <begin position="320"/>
        <end position="341"/>
    </location>
</feature>
<dbReference type="NCBIfam" id="TIGR02210">
    <property type="entry name" value="rodA_shape"/>
    <property type="match status" value="1"/>
</dbReference>
<proteinExistence type="predicted"/>
<feature type="transmembrane region" description="Helical" evidence="6">
    <location>
        <begin position="40"/>
        <end position="57"/>
    </location>
</feature>
<gene>
    <name evidence="7" type="primary">rodA</name>
    <name evidence="7" type="ORF">F9K24_07635</name>
</gene>
<keyword evidence="5 6" id="KW-0472">Membrane</keyword>
<feature type="transmembrane region" description="Helical" evidence="6">
    <location>
        <begin position="131"/>
        <end position="149"/>
    </location>
</feature>
<feature type="transmembrane region" description="Helical" evidence="6">
    <location>
        <begin position="155"/>
        <end position="172"/>
    </location>
</feature>
<evidence type="ECO:0000256" key="1">
    <source>
        <dbReference type="ARBA" id="ARBA00004141"/>
    </source>
</evidence>
<dbReference type="PANTHER" id="PTHR30474">
    <property type="entry name" value="CELL CYCLE PROTEIN"/>
    <property type="match status" value="1"/>
</dbReference>
<feature type="transmembrane region" description="Helical" evidence="6">
    <location>
        <begin position="287"/>
        <end position="308"/>
    </location>
</feature>
<feature type="transmembrane region" description="Helical" evidence="6">
    <location>
        <begin position="64"/>
        <end position="87"/>
    </location>
</feature>
<dbReference type="InterPro" id="IPR001182">
    <property type="entry name" value="FtsW/RodA"/>
</dbReference>
<dbReference type="GO" id="GO:0051301">
    <property type="term" value="P:cell division"/>
    <property type="evidence" value="ECO:0007669"/>
    <property type="project" value="InterPro"/>
</dbReference>
<keyword evidence="4 6" id="KW-1133">Transmembrane helix</keyword>
<evidence type="ECO:0000256" key="6">
    <source>
        <dbReference type="SAM" id="Phobius"/>
    </source>
</evidence>
<feature type="transmembrane region" description="Helical" evidence="6">
    <location>
        <begin position="478"/>
        <end position="501"/>
    </location>
</feature>
<comment type="caution">
    <text evidence="7">The sequence shown here is derived from an EMBL/GenBank/DDBJ whole genome shotgun (WGS) entry which is preliminary data.</text>
</comment>
<name>A0A833LZ54_9LEPT</name>
<dbReference type="GO" id="GO:0032153">
    <property type="term" value="C:cell division site"/>
    <property type="evidence" value="ECO:0007669"/>
    <property type="project" value="TreeGrafter"/>
</dbReference>
<feature type="transmembrane region" description="Helical" evidence="6">
    <location>
        <begin position="415"/>
        <end position="434"/>
    </location>
</feature>
<evidence type="ECO:0000256" key="4">
    <source>
        <dbReference type="ARBA" id="ARBA00022989"/>
    </source>
</evidence>
<evidence type="ECO:0000256" key="5">
    <source>
        <dbReference type="ARBA" id="ARBA00023136"/>
    </source>
</evidence>
<evidence type="ECO:0000256" key="2">
    <source>
        <dbReference type="ARBA" id="ARBA00022692"/>
    </source>
</evidence>